<accession>A0A8T4GGZ4</accession>
<evidence type="ECO:0000313" key="7">
    <source>
        <dbReference type="EMBL" id="MBP1922930.1"/>
    </source>
</evidence>
<evidence type="ECO:0000259" key="6">
    <source>
        <dbReference type="Pfam" id="PF00082"/>
    </source>
</evidence>
<comment type="caution">
    <text evidence="7">The sequence shown here is derived from an EMBL/GenBank/DDBJ whole genome shotgun (WGS) entry which is preliminary data.</text>
</comment>
<protein>
    <submittedName>
        <fullName evidence="7">Subtilisin family serine protease</fullName>
    </submittedName>
</protein>
<dbReference type="GO" id="GO:0006508">
    <property type="term" value="P:proteolysis"/>
    <property type="evidence" value="ECO:0007669"/>
    <property type="project" value="UniProtKB-KW"/>
</dbReference>
<feature type="active site" description="Charge relay system" evidence="5">
    <location>
        <position position="76"/>
    </location>
</feature>
<proteinExistence type="inferred from homology"/>
<feature type="active site" description="Charge relay system" evidence="5">
    <location>
        <position position="279"/>
    </location>
</feature>
<evidence type="ECO:0000256" key="3">
    <source>
        <dbReference type="ARBA" id="ARBA00022801"/>
    </source>
</evidence>
<sequence length="351" mass="37728">MPPEWISSPEEFRSFILQAHSESVNALRMGTGGSGIHVGIADSAATLSDETIDTTTVVSDCGGSFIDLDEPITNPHAKHVFRQLKHYAPFIDVSFYQVIDDNGDLGVEAYHDAIDAAMDDEVDLLNLSLGDPWDVPRYAHPLYKKTQSAIEAGITIVAAAGHEKPGHDSKPPVHVPAVVDGVIAVNGFVSHCPESKDTVHDSEGTGPYYLEHEQDVDHWVPDGVYCGYNGCSGQSCIGRQTEENWPRNPRPSNGKPDVAAPVVFPVCENDVFEFKSGSSYAAPVVTGVLASAFGDILDEGGEIPTPTQAREIITSTASPLRDGDCGVVDGFAAHQRFKERYTSVEPSQHTG</sequence>
<organism evidence="7 8">
    <name type="scientific">Halorubrum alkaliphilum</name>
    <dbReference type="NCBI Taxonomy" id="261290"/>
    <lineage>
        <taxon>Archaea</taxon>
        <taxon>Methanobacteriati</taxon>
        <taxon>Methanobacteriota</taxon>
        <taxon>Stenosarchaea group</taxon>
        <taxon>Halobacteria</taxon>
        <taxon>Halobacteriales</taxon>
        <taxon>Haloferacaceae</taxon>
        <taxon>Halorubrum</taxon>
    </lineage>
</organism>
<dbReference type="PROSITE" id="PS51892">
    <property type="entry name" value="SUBTILASE"/>
    <property type="match status" value="1"/>
</dbReference>
<feature type="active site" description="Charge relay system" evidence="5">
    <location>
        <position position="42"/>
    </location>
</feature>
<dbReference type="SUPFAM" id="SSF52743">
    <property type="entry name" value="Subtilisin-like"/>
    <property type="match status" value="1"/>
</dbReference>
<dbReference type="AlphaFoldDB" id="A0A8T4GGZ4"/>
<gene>
    <name evidence="7" type="ORF">J2751_001946</name>
</gene>
<dbReference type="InterPro" id="IPR000209">
    <property type="entry name" value="Peptidase_S8/S53_dom"/>
</dbReference>
<keyword evidence="2 5" id="KW-0645">Protease</keyword>
<dbReference type="Pfam" id="PF00082">
    <property type="entry name" value="Peptidase_S8"/>
    <property type="match status" value="1"/>
</dbReference>
<keyword evidence="3 5" id="KW-0378">Hydrolase</keyword>
<feature type="domain" description="Peptidase S8/S53" evidence="6">
    <location>
        <begin position="84"/>
        <end position="320"/>
    </location>
</feature>
<dbReference type="PANTHER" id="PTHR43806:SF11">
    <property type="entry name" value="CEREVISIN-RELATED"/>
    <property type="match status" value="1"/>
</dbReference>
<reference evidence="7" key="1">
    <citation type="submission" date="2021-03" db="EMBL/GenBank/DDBJ databases">
        <title>Genomic Encyclopedia of Type Strains, Phase IV (KMG-IV): sequencing the most valuable type-strain genomes for metagenomic binning, comparative biology and taxonomic classification.</title>
        <authorList>
            <person name="Goeker M."/>
        </authorList>
    </citation>
    <scope>NUCLEOTIDE SEQUENCE</scope>
    <source>
        <strain evidence="7">DSM 23564</strain>
    </source>
</reference>
<dbReference type="GO" id="GO:0004252">
    <property type="term" value="F:serine-type endopeptidase activity"/>
    <property type="evidence" value="ECO:0007669"/>
    <property type="project" value="UniProtKB-UniRule"/>
</dbReference>
<comment type="similarity">
    <text evidence="1 5">Belongs to the peptidase S8 family.</text>
</comment>
<evidence type="ECO:0000256" key="4">
    <source>
        <dbReference type="ARBA" id="ARBA00022825"/>
    </source>
</evidence>
<dbReference type="InterPro" id="IPR050131">
    <property type="entry name" value="Peptidase_S8_subtilisin-like"/>
</dbReference>
<dbReference type="Proteomes" id="UP000823588">
    <property type="component" value="Unassembled WGS sequence"/>
</dbReference>
<keyword evidence="8" id="KW-1185">Reference proteome</keyword>
<evidence type="ECO:0000256" key="2">
    <source>
        <dbReference type="ARBA" id="ARBA00022670"/>
    </source>
</evidence>
<name>A0A8T4GGZ4_9EURY</name>
<keyword evidence="4 5" id="KW-0720">Serine protease</keyword>
<dbReference type="PANTHER" id="PTHR43806">
    <property type="entry name" value="PEPTIDASE S8"/>
    <property type="match status" value="1"/>
</dbReference>
<evidence type="ECO:0000256" key="5">
    <source>
        <dbReference type="PROSITE-ProRule" id="PRU01240"/>
    </source>
</evidence>
<evidence type="ECO:0000256" key="1">
    <source>
        <dbReference type="ARBA" id="ARBA00011073"/>
    </source>
</evidence>
<dbReference type="Gene3D" id="3.40.50.200">
    <property type="entry name" value="Peptidase S8/S53 domain"/>
    <property type="match status" value="1"/>
</dbReference>
<dbReference type="InterPro" id="IPR036852">
    <property type="entry name" value="Peptidase_S8/S53_dom_sf"/>
</dbReference>
<evidence type="ECO:0000313" key="8">
    <source>
        <dbReference type="Proteomes" id="UP000823588"/>
    </source>
</evidence>
<dbReference type="EMBL" id="JAGGKQ010000013">
    <property type="protein sequence ID" value="MBP1922930.1"/>
    <property type="molecule type" value="Genomic_DNA"/>
</dbReference>